<evidence type="ECO:0000313" key="6">
    <source>
        <dbReference type="EMBL" id="MBC4015166.1"/>
    </source>
</evidence>
<dbReference type="InterPro" id="IPR024185">
    <property type="entry name" value="FTHF_cligase-like_sf"/>
</dbReference>
<feature type="binding site" evidence="4">
    <location>
        <begin position="5"/>
        <end position="9"/>
    </location>
    <ligand>
        <name>ATP</name>
        <dbReference type="ChEBI" id="CHEBI:30616"/>
    </ligand>
</feature>
<dbReference type="GO" id="GO:0005524">
    <property type="term" value="F:ATP binding"/>
    <property type="evidence" value="ECO:0007669"/>
    <property type="project" value="UniProtKB-KW"/>
</dbReference>
<feature type="binding site" evidence="4">
    <location>
        <position position="56"/>
    </location>
    <ligand>
        <name>substrate</name>
    </ligand>
</feature>
<feature type="binding site" evidence="4">
    <location>
        <begin position="130"/>
        <end position="138"/>
    </location>
    <ligand>
        <name>ATP</name>
        <dbReference type="ChEBI" id="CHEBI:30616"/>
    </ligand>
</feature>
<comment type="similarity">
    <text evidence="1 5">Belongs to the 5-formyltetrahydrofolate cyclo-ligase family.</text>
</comment>
<keyword evidence="6" id="KW-0436">Ligase</keyword>
<keyword evidence="7" id="KW-1185">Reference proteome</keyword>
<dbReference type="AlphaFoldDB" id="A0A9X0QWC0"/>
<evidence type="ECO:0000256" key="2">
    <source>
        <dbReference type="ARBA" id="ARBA00022741"/>
    </source>
</evidence>
<dbReference type="GO" id="GO:0030272">
    <property type="term" value="F:5-formyltetrahydrofolate cyclo-ligase activity"/>
    <property type="evidence" value="ECO:0007669"/>
    <property type="project" value="UniProtKB-EC"/>
</dbReference>
<dbReference type="Pfam" id="PF01812">
    <property type="entry name" value="5-FTHF_cyc-lig"/>
    <property type="match status" value="1"/>
</dbReference>
<dbReference type="EC" id="6.3.3.2" evidence="5"/>
<dbReference type="EMBL" id="JACOMF010000006">
    <property type="protein sequence ID" value="MBC4015166.1"/>
    <property type="molecule type" value="Genomic_DNA"/>
</dbReference>
<dbReference type="Gene3D" id="3.40.50.10420">
    <property type="entry name" value="NagB/RpiA/CoA transferase-like"/>
    <property type="match status" value="1"/>
</dbReference>
<comment type="catalytic activity">
    <reaction evidence="5">
        <text>(6S)-5-formyl-5,6,7,8-tetrahydrofolate + ATP = (6R)-5,10-methenyltetrahydrofolate + ADP + phosphate</text>
        <dbReference type="Rhea" id="RHEA:10488"/>
        <dbReference type="ChEBI" id="CHEBI:30616"/>
        <dbReference type="ChEBI" id="CHEBI:43474"/>
        <dbReference type="ChEBI" id="CHEBI:57455"/>
        <dbReference type="ChEBI" id="CHEBI:57457"/>
        <dbReference type="ChEBI" id="CHEBI:456216"/>
        <dbReference type="EC" id="6.3.3.2"/>
    </reaction>
</comment>
<organism evidence="6 7">
    <name type="scientific">Siccirubricoccus deserti</name>
    <dbReference type="NCBI Taxonomy" id="2013562"/>
    <lineage>
        <taxon>Bacteria</taxon>
        <taxon>Pseudomonadati</taxon>
        <taxon>Pseudomonadota</taxon>
        <taxon>Alphaproteobacteria</taxon>
        <taxon>Acetobacterales</taxon>
        <taxon>Roseomonadaceae</taxon>
        <taxon>Siccirubricoccus</taxon>
    </lineage>
</organism>
<protein>
    <recommendedName>
        <fullName evidence="5">5-formyltetrahydrofolate cyclo-ligase</fullName>
        <ecNumber evidence="5">6.3.3.2</ecNumber>
    </recommendedName>
</protein>
<dbReference type="NCBIfam" id="TIGR02727">
    <property type="entry name" value="MTHFS_bact"/>
    <property type="match status" value="1"/>
</dbReference>
<keyword evidence="5" id="KW-0460">Magnesium</keyword>
<evidence type="ECO:0000256" key="5">
    <source>
        <dbReference type="RuleBase" id="RU361279"/>
    </source>
</evidence>
<evidence type="ECO:0000256" key="1">
    <source>
        <dbReference type="ARBA" id="ARBA00010638"/>
    </source>
</evidence>
<evidence type="ECO:0000256" key="4">
    <source>
        <dbReference type="PIRSR" id="PIRSR006806-1"/>
    </source>
</evidence>
<gene>
    <name evidence="6" type="ORF">H7965_07485</name>
</gene>
<evidence type="ECO:0000256" key="3">
    <source>
        <dbReference type="ARBA" id="ARBA00022840"/>
    </source>
</evidence>
<dbReference type="GO" id="GO:0009396">
    <property type="term" value="P:folic acid-containing compound biosynthetic process"/>
    <property type="evidence" value="ECO:0007669"/>
    <property type="project" value="TreeGrafter"/>
</dbReference>
<dbReference type="PANTHER" id="PTHR23407">
    <property type="entry name" value="ATPASE INHIBITOR/5-FORMYLTETRAHYDROFOLATE CYCLO-LIGASE"/>
    <property type="match status" value="1"/>
</dbReference>
<dbReference type="SUPFAM" id="SSF100950">
    <property type="entry name" value="NagB/RpiA/CoA transferase-like"/>
    <property type="match status" value="1"/>
</dbReference>
<dbReference type="PIRSF" id="PIRSF006806">
    <property type="entry name" value="FTHF_cligase"/>
    <property type="match status" value="1"/>
</dbReference>
<dbReference type="InterPro" id="IPR037171">
    <property type="entry name" value="NagB/RpiA_transferase-like"/>
</dbReference>
<dbReference type="GO" id="GO:0046872">
    <property type="term" value="F:metal ion binding"/>
    <property type="evidence" value="ECO:0007669"/>
    <property type="project" value="UniProtKB-KW"/>
</dbReference>
<name>A0A9X0QWC0_9PROT</name>
<keyword evidence="2 4" id="KW-0547">Nucleotide-binding</keyword>
<sequence length="186" mass="19688">MRERKAEARSLALSRRASRDPARSAADAAALAAHVLVDCPPPPGAVVAGFWPMGTEIDIRPLLQALEGRSHALALPVTPKRGQPLSFRRWRFGEALAAGPMGTRQPAAGELVAPDWLLVPLLAFDRAGRRLGYGGGYYDRTLPDLPGATAIGCGFTAQEMPEVPAGPTDYRLPRIATEAGVILCGA</sequence>
<accession>A0A9X0QWC0</accession>
<keyword evidence="5" id="KW-0479">Metal-binding</keyword>
<dbReference type="InterPro" id="IPR002698">
    <property type="entry name" value="FTHF_cligase"/>
</dbReference>
<dbReference type="GO" id="GO:0035999">
    <property type="term" value="P:tetrahydrofolate interconversion"/>
    <property type="evidence" value="ECO:0007669"/>
    <property type="project" value="TreeGrafter"/>
</dbReference>
<comment type="caution">
    <text evidence="6">The sequence shown here is derived from an EMBL/GenBank/DDBJ whole genome shotgun (WGS) entry which is preliminary data.</text>
</comment>
<reference evidence="6" key="1">
    <citation type="submission" date="2020-08" db="EMBL/GenBank/DDBJ databases">
        <authorList>
            <person name="Hu Y."/>
            <person name="Nguyen S.V."/>
            <person name="Li F."/>
            <person name="Fanning S."/>
        </authorList>
    </citation>
    <scope>NUCLEOTIDE SEQUENCE</scope>
    <source>
        <strain evidence="6">SYSU D8009</strain>
    </source>
</reference>
<keyword evidence="3 4" id="KW-0067">ATP-binding</keyword>
<dbReference type="PANTHER" id="PTHR23407:SF1">
    <property type="entry name" value="5-FORMYLTETRAHYDROFOLATE CYCLO-LIGASE"/>
    <property type="match status" value="1"/>
</dbReference>
<evidence type="ECO:0000313" key="7">
    <source>
        <dbReference type="Proteomes" id="UP000600101"/>
    </source>
</evidence>
<dbReference type="Proteomes" id="UP000600101">
    <property type="component" value="Unassembled WGS sequence"/>
</dbReference>
<proteinExistence type="inferred from homology"/>
<comment type="cofactor">
    <cofactor evidence="5">
        <name>Mg(2+)</name>
        <dbReference type="ChEBI" id="CHEBI:18420"/>
    </cofactor>
</comment>